<dbReference type="SUPFAM" id="SSF48452">
    <property type="entry name" value="TPR-like"/>
    <property type="match status" value="1"/>
</dbReference>
<comment type="caution">
    <text evidence="3">The sequence shown here is derived from an EMBL/GenBank/DDBJ whole genome shotgun (WGS) entry which is preliminary data.</text>
</comment>
<dbReference type="InterPro" id="IPR019734">
    <property type="entry name" value="TPR_rpt"/>
</dbReference>
<dbReference type="RefSeq" id="WP_258332200.1">
    <property type="nucleotide sequence ID" value="NZ_JAPTGG010000010.1"/>
</dbReference>
<dbReference type="PANTHER" id="PTHR12788">
    <property type="entry name" value="PROTEIN-TYROSINE SULFOTRANSFERASE 2"/>
    <property type="match status" value="1"/>
</dbReference>
<dbReference type="InterPro" id="IPR027417">
    <property type="entry name" value="P-loop_NTPase"/>
</dbReference>
<dbReference type="SUPFAM" id="SSF52540">
    <property type="entry name" value="P-loop containing nucleoside triphosphate hydrolases"/>
    <property type="match status" value="1"/>
</dbReference>
<dbReference type="AlphaFoldDB" id="A0A9J6RPT9"/>
<dbReference type="PROSITE" id="PS50005">
    <property type="entry name" value="TPR"/>
    <property type="match status" value="2"/>
</dbReference>
<dbReference type="PANTHER" id="PTHR12788:SF10">
    <property type="entry name" value="PROTEIN-TYROSINE SULFOTRANSFERASE"/>
    <property type="match status" value="1"/>
</dbReference>
<feature type="repeat" description="TPR" evidence="2">
    <location>
        <begin position="143"/>
        <end position="176"/>
    </location>
</feature>
<keyword evidence="4" id="KW-1185">Reference proteome</keyword>
<evidence type="ECO:0000313" key="3">
    <source>
        <dbReference type="EMBL" id="MCZ0866045.1"/>
    </source>
</evidence>
<dbReference type="Gene3D" id="3.40.50.300">
    <property type="entry name" value="P-loop containing nucleotide triphosphate hydrolases"/>
    <property type="match status" value="1"/>
</dbReference>
<feature type="repeat" description="TPR" evidence="2">
    <location>
        <begin position="109"/>
        <end position="142"/>
    </location>
</feature>
<dbReference type="Pfam" id="PF13432">
    <property type="entry name" value="TPR_16"/>
    <property type="match status" value="1"/>
</dbReference>
<dbReference type="InterPro" id="IPR026634">
    <property type="entry name" value="TPST-like"/>
</dbReference>
<protein>
    <submittedName>
        <fullName evidence="3">Sulfotransferase</fullName>
    </submittedName>
</protein>
<dbReference type="InterPro" id="IPR011990">
    <property type="entry name" value="TPR-like_helical_dom_sf"/>
</dbReference>
<evidence type="ECO:0000313" key="4">
    <source>
        <dbReference type="Proteomes" id="UP001069090"/>
    </source>
</evidence>
<proteinExistence type="predicted"/>
<accession>A0A9J6RPT9</accession>
<sequence length="529" mass="59645">MATPPSIQPLLAQINKGMFREAAANLQQLLTQFPQQASFWHLYSVVAIKLHQAAKAIEFAQQALHYSPNNIAYRVQLAAALQQNVQITEALAEAAAIENDPKLQTEADPAVWDALATVYTHCGNLERAQYWYEQAVAAAPDSLHFQFNLATAYRGNGQFDKAEAIYDAVIAKNPQDYEAYANRSQLRKQTPDANHISEMAGLLAQGIAEWREESRICYALAKECEDVARYEQSFSYLKRGADLRRQHMSYQVSSDVEAMDKIIATFSAELVQQTRASCDSAEPIFIIGLPRTGTTLAERIVDSHSEVRSAGELQNFASQMIKQVMAQFPGQQLSKLALIEKSTELDFAALGQSYIDSTRPMTGQHAHFIDKLPLNYLYLGLIKMALPNAKIIHLTRHPMDACYAIYKTLFAQAYPFSYDLNDLGDYYLAYHRLMQHWHKVFPGQIYDLSYEDLVHNPEQQSKALIDYCGLQWQPQCLNFHHNPSASMTASAAQVRQPIHTGSVQKWRHYEAQLQPLLDKLARVLPSADV</sequence>
<reference evidence="3 4" key="1">
    <citation type="submission" date="2022-12" db="EMBL/GenBank/DDBJ databases">
        <title>Dasania phycosphaerae sp. nov., isolated from particulate material of the south coast of Korea.</title>
        <authorList>
            <person name="Jiang Y."/>
        </authorList>
    </citation>
    <scope>NUCLEOTIDE SEQUENCE [LARGE SCALE GENOMIC DNA]</scope>
    <source>
        <strain evidence="3 4">GY-19</strain>
    </source>
</reference>
<gene>
    <name evidence="3" type="ORF">O0V09_12605</name>
</gene>
<dbReference type="Pfam" id="PF13469">
    <property type="entry name" value="Sulfotransfer_3"/>
    <property type="match status" value="1"/>
</dbReference>
<dbReference type="GO" id="GO:0008476">
    <property type="term" value="F:protein-tyrosine sulfotransferase activity"/>
    <property type="evidence" value="ECO:0007669"/>
    <property type="project" value="InterPro"/>
</dbReference>
<evidence type="ECO:0000256" key="2">
    <source>
        <dbReference type="PROSITE-ProRule" id="PRU00339"/>
    </source>
</evidence>
<name>A0A9J6RPT9_9GAMM</name>
<dbReference type="Gene3D" id="1.25.40.10">
    <property type="entry name" value="Tetratricopeptide repeat domain"/>
    <property type="match status" value="2"/>
</dbReference>
<keyword evidence="2" id="KW-0802">TPR repeat</keyword>
<dbReference type="EMBL" id="JAPTGG010000010">
    <property type="protein sequence ID" value="MCZ0866045.1"/>
    <property type="molecule type" value="Genomic_DNA"/>
</dbReference>
<keyword evidence="1" id="KW-0808">Transferase</keyword>
<evidence type="ECO:0000256" key="1">
    <source>
        <dbReference type="ARBA" id="ARBA00022679"/>
    </source>
</evidence>
<dbReference type="SMART" id="SM00028">
    <property type="entry name" value="TPR"/>
    <property type="match status" value="4"/>
</dbReference>
<dbReference type="Proteomes" id="UP001069090">
    <property type="component" value="Unassembled WGS sequence"/>
</dbReference>
<organism evidence="3 4">
    <name type="scientific">Dasania phycosphaerae</name>
    <dbReference type="NCBI Taxonomy" id="2950436"/>
    <lineage>
        <taxon>Bacteria</taxon>
        <taxon>Pseudomonadati</taxon>
        <taxon>Pseudomonadota</taxon>
        <taxon>Gammaproteobacteria</taxon>
        <taxon>Cellvibrionales</taxon>
        <taxon>Spongiibacteraceae</taxon>
        <taxon>Dasania</taxon>
    </lineage>
</organism>
<dbReference type="Pfam" id="PF14559">
    <property type="entry name" value="TPR_19"/>
    <property type="match status" value="1"/>
</dbReference>